<name>A0A1I3NJA9_9BACL</name>
<dbReference type="Gene3D" id="3.90.79.10">
    <property type="entry name" value="Nucleoside Triphosphate Pyrophosphohydrolase"/>
    <property type="match status" value="1"/>
</dbReference>
<evidence type="ECO:0000259" key="3">
    <source>
        <dbReference type="PROSITE" id="PS51462"/>
    </source>
</evidence>
<accession>A0A1I3NJA9</accession>
<dbReference type="GO" id="GO:0004081">
    <property type="term" value="F:bis(5'-nucleosyl)-tetraphosphatase (asymmetrical) activity"/>
    <property type="evidence" value="ECO:0007669"/>
    <property type="project" value="TreeGrafter"/>
</dbReference>
<comment type="similarity">
    <text evidence="2">Belongs to the Nudix hydrolase family.</text>
</comment>
<dbReference type="InterPro" id="IPR051325">
    <property type="entry name" value="Nudix_hydrolase_domain"/>
</dbReference>
<evidence type="ECO:0000313" key="5">
    <source>
        <dbReference type="Proteomes" id="UP000199545"/>
    </source>
</evidence>
<dbReference type="InterPro" id="IPR020476">
    <property type="entry name" value="Nudix_hydrolase"/>
</dbReference>
<reference evidence="4 5" key="1">
    <citation type="submission" date="2016-10" db="EMBL/GenBank/DDBJ databases">
        <authorList>
            <person name="de Groot N.N."/>
        </authorList>
    </citation>
    <scope>NUCLEOTIDE SEQUENCE [LARGE SCALE GENOMIC DNA]</scope>
    <source>
        <strain evidence="4 5">DSM 44778</strain>
    </source>
</reference>
<organism evidence="4 5">
    <name type="scientific">Thermoflavimicrobium dichotomicum</name>
    <dbReference type="NCBI Taxonomy" id="46223"/>
    <lineage>
        <taxon>Bacteria</taxon>
        <taxon>Bacillati</taxon>
        <taxon>Bacillota</taxon>
        <taxon>Bacilli</taxon>
        <taxon>Bacillales</taxon>
        <taxon>Thermoactinomycetaceae</taxon>
        <taxon>Thermoflavimicrobium</taxon>
    </lineage>
</organism>
<proteinExistence type="inferred from homology"/>
<dbReference type="OrthoDB" id="9816289at2"/>
<dbReference type="InterPro" id="IPR020084">
    <property type="entry name" value="NUDIX_hydrolase_CS"/>
</dbReference>
<dbReference type="InterPro" id="IPR015797">
    <property type="entry name" value="NUDIX_hydrolase-like_dom_sf"/>
</dbReference>
<dbReference type="AlphaFoldDB" id="A0A1I3NJA9"/>
<sequence>MKEISAGGVVYRKRDGQIEILLIRDRFGYISLPKGKIEAGESDEETALREIQEETGISGRVVEKLLTIQYDYEHEKKGLIHKEVNYFLVEALEGKETPQIEEIDMVAWYSPEEAWELQQSAGYHNNQVVLEKAYRVLNLK</sequence>
<dbReference type="GO" id="GO:0006167">
    <property type="term" value="P:AMP biosynthetic process"/>
    <property type="evidence" value="ECO:0007669"/>
    <property type="project" value="TreeGrafter"/>
</dbReference>
<dbReference type="SUPFAM" id="SSF55811">
    <property type="entry name" value="Nudix"/>
    <property type="match status" value="1"/>
</dbReference>
<dbReference type="Pfam" id="PF00293">
    <property type="entry name" value="NUDIX"/>
    <property type="match status" value="1"/>
</dbReference>
<protein>
    <submittedName>
        <fullName evidence="4">NUDIX domain-containing protein</fullName>
    </submittedName>
</protein>
<dbReference type="STRING" id="46223.SAMN05421852_104163"/>
<dbReference type="CDD" id="cd03673">
    <property type="entry name" value="NUDIX_Ap6A_hydrolase"/>
    <property type="match status" value="1"/>
</dbReference>
<dbReference type="PANTHER" id="PTHR21340:SF0">
    <property type="entry name" value="BIS(5'-NUCLEOSYL)-TETRAPHOSPHATASE [ASYMMETRICAL]"/>
    <property type="match status" value="1"/>
</dbReference>
<dbReference type="PROSITE" id="PS51462">
    <property type="entry name" value="NUDIX"/>
    <property type="match status" value="1"/>
</dbReference>
<dbReference type="GO" id="GO:0006754">
    <property type="term" value="P:ATP biosynthetic process"/>
    <property type="evidence" value="ECO:0007669"/>
    <property type="project" value="TreeGrafter"/>
</dbReference>
<dbReference type="EMBL" id="FORR01000004">
    <property type="protein sequence ID" value="SFJ09225.1"/>
    <property type="molecule type" value="Genomic_DNA"/>
</dbReference>
<keyword evidence="5" id="KW-1185">Reference proteome</keyword>
<gene>
    <name evidence="4" type="ORF">SAMN05421852_104163</name>
</gene>
<evidence type="ECO:0000256" key="1">
    <source>
        <dbReference type="ARBA" id="ARBA00022801"/>
    </source>
</evidence>
<dbReference type="PRINTS" id="PR00502">
    <property type="entry name" value="NUDIXFAMILY"/>
</dbReference>
<feature type="domain" description="Nudix hydrolase" evidence="3">
    <location>
        <begin position="1"/>
        <end position="131"/>
    </location>
</feature>
<dbReference type="Proteomes" id="UP000199545">
    <property type="component" value="Unassembled WGS sequence"/>
</dbReference>
<dbReference type="PROSITE" id="PS00893">
    <property type="entry name" value="NUDIX_BOX"/>
    <property type="match status" value="1"/>
</dbReference>
<keyword evidence="1 2" id="KW-0378">Hydrolase</keyword>
<dbReference type="RefSeq" id="WP_093228933.1">
    <property type="nucleotide sequence ID" value="NZ_FORR01000004.1"/>
</dbReference>
<evidence type="ECO:0000256" key="2">
    <source>
        <dbReference type="RuleBase" id="RU003476"/>
    </source>
</evidence>
<dbReference type="InterPro" id="IPR000086">
    <property type="entry name" value="NUDIX_hydrolase_dom"/>
</dbReference>
<dbReference type="PANTHER" id="PTHR21340">
    <property type="entry name" value="DIADENOSINE 5,5-P1,P4-TETRAPHOSPHATE PYROPHOSPHOHYDROLASE MUTT"/>
    <property type="match status" value="1"/>
</dbReference>
<evidence type="ECO:0000313" key="4">
    <source>
        <dbReference type="EMBL" id="SFJ09225.1"/>
    </source>
</evidence>